<dbReference type="Gene3D" id="1.10.10.10">
    <property type="entry name" value="Winged helix-like DNA-binding domain superfamily/Winged helix DNA-binding domain"/>
    <property type="match status" value="1"/>
</dbReference>
<dbReference type="SUPFAM" id="SSF46785">
    <property type="entry name" value="Winged helix' DNA-binding domain"/>
    <property type="match status" value="1"/>
</dbReference>
<accession>A0A1H1G9W3</accession>
<dbReference type="InterPro" id="IPR026043">
    <property type="entry name" value="NadR"/>
</dbReference>
<evidence type="ECO:0000256" key="1">
    <source>
        <dbReference type="PIRSR" id="PIRSR037847-1"/>
    </source>
</evidence>
<feature type="binding site" evidence="1">
    <location>
        <position position="85"/>
    </location>
    <ligand>
        <name>Ni(2+)</name>
        <dbReference type="ChEBI" id="CHEBI:49786"/>
    </ligand>
</feature>
<dbReference type="Pfam" id="PF02829">
    <property type="entry name" value="3H"/>
    <property type="match status" value="1"/>
</dbReference>
<dbReference type="PANTHER" id="PTHR40068">
    <property type="entry name" value="TRANSCRIPTION REPRESSOR NIAR-RELATED"/>
    <property type="match status" value="1"/>
</dbReference>
<sequence>MTEEGNKVLGEKRRKLILTWLKDRNDPMTGKMLAERMNVSRQVIVQDVSLLKAKGEPIIATSRGYVYFQENNKNPKIQRVIAVCHLSEDTEIELYTLVDHGVSVQNVMVEHPIYGDITGSLMLKNRRDVDAFLDEMKQTKATLLSHLTEGIHLHTIEAETQSQLDEACEALRTKGILLEQ</sequence>
<dbReference type="RefSeq" id="WP_092494302.1">
    <property type="nucleotide sequence ID" value="NZ_FNKD01000005.1"/>
</dbReference>
<evidence type="ECO:0000259" key="3">
    <source>
        <dbReference type="Pfam" id="PF08279"/>
    </source>
</evidence>
<keyword evidence="1" id="KW-0479">Metal-binding</keyword>
<dbReference type="InterPro" id="IPR013196">
    <property type="entry name" value="HTH_11"/>
</dbReference>
<dbReference type="SUPFAM" id="SSF75500">
    <property type="entry name" value="Putative transcriptional regulator TM1602, C-terminal domain"/>
    <property type="match status" value="1"/>
</dbReference>
<dbReference type="InterPro" id="IPR004173">
    <property type="entry name" value="3H_domain"/>
</dbReference>
<protein>
    <recommendedName>
        <fullName evidence="6">Transcriptional regulator</fullName>
    </recommendedName>
</protein>
<feature type="binding site" evidence="1">
    <location>
        <position position="154"/>
    </location>
    <ligand>
        <name>Ni(2+)</name>
        <dbReference type="ChEBI" id="CHEBI:49786"/>
    </ligand>
</feature>
<dbReference type="EMBL" id="FNKD01000005">
    <property type="protein sequence ID" value="SDR09859.1"/>
    <property type="molecule type" value="Genomic_DNA"/>
</dbReference>
<organism evidence="4 5">
    <name type="scientific">Virgibacillus salinus</name>
    <dbReference type="NCBI Taxonomy" id="553311"/>
    <lineage>
        <taxon>Bacteria</taxon>
        <taxon>Bacillati</taxon>
        <taxon>Bacillota</taxon>
        <taxon>Bacilli</taxon>
        <taxon>Bacillales</taxon>
        <taxon>Bacillaceae</taxon>
        <taxon>Virgibacillus</taxon>
    </lineage>
</organism>
<dbReference type="InterPro" id="IPR036390">
    <property type="entry name" value="WH_DNA-bd_sf"/>
</dbReference>
<dbReference type="Gene3D" id="3.30.1340.20">
    <property type="entry name" value="3H domain"/>
    <property type="match status" value="1"/>
</dbReference>
<evidence type="ECO:0000313" key="4">
    <source>
        <dbReference type="EMBL" id="SDR09859.1"/>
    </source>
</evidence>
<dbReference type="GO" id="GO:0046872">
    <property type="term" value="F:metal ion binding"/>
    <property type="evidence" value="ECO:0007669"/>
    <property type="project" value="UniProtKB-KW"/>
</dbReference>
<keyword evidence="1" id="KW-0533">Nickel</keyword>
<keyword evidence="5" id="KW-1185">Reference proteome</keyword>
<dbReference type="InterPro" id="IPR036388">
    <property type="entry name" value="WH-like_DNA-bd_sf"/>
</dbReference>
<dbReference type="InterPro" id="IPR035922">
    <property type="entry name" value="3H_dom_sf"/>
</dbReference>
<feature type="domain" description="3H" evidence="2">
    <location>
        <begin position="81"/>
        <end position="177"/>
    </location>
</feature>
<dbReference type="Proteomes" id="UP000199444">
    <property type="component" value="Unassembled WGS sequence"/>
</dbReference>
<dbReference type="Pfam" id="PF08279">
    <property type="entry name" value="HTH_11"/>
    <property type="match status" value="1"/>
</dbReference>
<name>A0A1H1G9W3_9BACI</name>
<dbReference type="PIRSF" id="PIRSF037847">
    <property type="entry name" value="NiaR"/>
    <property type="match status" value="1"/>
</dbReference>
<evidence type="ECO:0000313" key="5">
    <source>
        <dbReference type="Proteomes" id="UP000199444"/>
    </source>
</evidence>
<dbReference type="AlphaFoldDB" id="A0A1H1G9W3"/>
<evidence type="ECO:0008006" key="6">
    <source>
        <dbReference type="Google" id="ProtNLM"/>
    </source>
</evidence>
<gene>
    <name evidence="4" type="ORF">SAMN05216231_3585</name>
</gene>
<reference evidence="4 5" key="1">
    <citation type="submission" date="2016-10" db="EMBL/GenBank/DDBJ databases">
        <authorList>
            <person name="de Groot N.N."/>
        </authorList>
    </citation>
    <scope>NUCLEOTIDE SEQUENCE [LARGE SCALE GENOMIC DNA]</scope>
    <source>
        <strain evidence="4 5">CGMCC 1.10449</strain>
    </source>
</reference>
<proteinExistence type="predicted"/>
<dbReference type="STRING" id="553311.SAMN05216231_3585"/>
<feature type="binding site" evidence="1">
    <location>
        <position position="93"/>
    </location>
    <ligand>
        <name>Ni(2+)</name>
        <dbReference type="ChEBI" id="CHEBI:49786"/>
    </ligand>
</feature>
<feature type="domain" description="Helix-turn-helix type 11" evidence="3">
    <location>
        <begin position="13"/>
        <end position="65"/>
    </location>
</feature>
<evidence type="ECO:0000259" key="2">
    <source>
        <dbReference type="Pfam" id="PF02829"/>
    </source>
</evidence>
<dbReference type="PANTHER" id="PTHR40068:SF1">
    <property type="entry name" value="TRANSCRIPTION REPRESSOR NIAR-RELATED"/>
    <property type="match status" value="1"/>
</dbReference>
<feature type="binding site" evidence="1">
    <location>
        <position position="152"/>
    </location>
    <ligand>
        <name>Ni(2+)</name>
        <dbReference type="ChEBI" id="CHEBI:49786"/>
    </ligand>
</feature>